<dbReference type="CDD" id="cd01092">
    <property type="entry name" value="APP-like"/>
    <property type="match status" value="1"/>
</dbReference>
<feature type="domain" description="Peptidase M24" evidence="6">
    <location>
        <begin position="144"/>
        <end position="346"/>
    </location>
</feature>
<organism evidence="8 9">
    <name type="scientific">Gimesia maris</name>
    <dbReference type="NCBI Taxonomy" id="122"/>
    <lineage>
        <taxon>Bacteria</taxon>
        <taxon>Pseudomonadati</taxon>
        <taxon>Planctomycetota</taxon>
        <taxon>Planctomycetia</taxon>
        <taxon>Planctomycetales</taxon>
        <taxon>Planctomycetaceae</taxon>
        <taxon>Gimesia</taxon>
    </lineage>
</organism>
<dbReference type="Pfam" id="PF00557">
    <property type="entry name" value="Peptidase_M24"/>
    <property type="match status" value="1"/>
</dbReference>
<dbReference type="InterPro" id="IPR050659">
    <property type="entry name" value="Peptidase_M24B"/>
</dbReference>
<dbReference type="Gene3D" id="3.90.230.10">
    <property type="entry name" value="Creatinase/methionine aminopeptidase superfamily"/>
    <property type="match status" value="1"/>
</dbReference>
<dbReference type="PANTHER" id="PTHR46112:SF3">
    <property type="entry name" value="AMINOPEPTIDASE YPDF"/>
    <property type="match status" value="1"/>
</dbReference>
<keyword evidence="2 5" id="KW-0479">Metal-binding</keyword>
<dbReference type="EMBL" id="DQAY01000184">
    <property type="protein sequence ID" value="HCO26953.1"/>
    <property type="molecule type" value="Genomic_DNA"/>
</dbReference>
<reference evidence="8 9" key="1">
    <citation type="journal article" date="2018" name="Nat. Biotechnol.">
        <title>A standardized bacterial taxonomy based on genome phylogeny substantially revises the tree of life.</title>
        <authorList>
            <person name="Parks D.H."/>
            <person name="Chuvochina M."/>
            <person name="Waite D.W."/>
            <person name="Rinke C."/>
            <person name="Skarshewski A."/>
            <person name="Chaumeil P.A."/>
            <person name="Hugenholtz P."/>
        </authorList>
    </citation>
    <scope>NUCLEOTIDE SEQUENCE [LARGE SCALE GENOMIC DNA]</scope>
    <source>
        <strain evidence="8">UBA9375</strain>
    </source>
</reference>
<dbReference type="Pfam" id="PF01321">
    <property type="entry name" value="Creatinase_N"/>
    <property type="match status" value="1"/>
</dbReference>
<dbReference type="InterPro" id="IPR036005">
    <property type="entry name" value="Creatinase/aminopeptidase-like"/>
</dbReference>
<name>A0A3D3RDP7_9PLAN</name>
<dbReference type="InterPro" id="IPR000587">
    <property type="entry name" value="Creatinase_N"/>
</dbReference>
<comment type="similarity">
    <text evidence="5">Belongs to the peptidase M24B family.</text>
</comment>
<dbReference type="GO" id="GO:0006508">
    <property type="term" value="P:proteolysis"/>
    <property type="evidence" value="ECO:0007669"/>
    <property type="project" value="UniProtKB-KW"/>
</dbReference>
<dbReference type="Gene3D" id="3.40.350.10">
    <property type="entry name" value="Creatinase/prolidase N-terminal domain"/>
    <property type="match status" value="1"/>
</dbReference>
<dbReference type="InterPro" id="IPR001131">
    <property type="entry name" value="Peptidase_M24B_aminopep-P_CS"/>
</dbReference>
<evidence type="ECO:0000256" key="1">
    <source>
        <dbReference type="ARBA" id="ARBA00022670"/>
    </source>
</evidence>
<evidence type="ECO:0000313" key="9">
    <source>
        <dbReference type="Proteomes" id="UP000263642"/>
    </source>
</evidence>
<evidence type="ECO:0000256" key="2">
    <source>
        <dbReference type="ARBA" id="ARBA00022723"/>
    </source>
</evidence>
<dbReference type="PROSITE" id="PS00491">
    <property type="entry name" value="PROLINE_PEPTIDASE"/>
    <property type="match status" value="1"/>
</dbReference>
<dbReference type="AlphaFoldDB" id="A0A3D3RDP7"/>
<dbReference type="GO" id="GO:0046872">
    <property type="term" value="F:metal ion binding"/>
    <property type="evidence" value="ECO:0007669"/>
    <property type="project" value="UniProtKB-KW"/>
</dbReference>
<dbReference type="GO" id="GO:0008237">
    <property type="term" value="F:metallopeptidase activity"/>
    <property type="evidence" value="ECO:0007669"/>
    <property type="project" value="UniProtKB-KW"/>
</dbReference>
<comment type="caution">
    <text evidence="8">The sequence shown here is derived from an EMBL/GenBank/DDBJ whole genome shotgun (WGS) entry which is preliminary data.</text>
</comment>
<feature type="domain" description="Creatinase N-terminal" evidence="7">
    <location>
        <begin position="9"/>
        <end position="136"/>
    </location>
</feature>
<evidence type="ECO:0000313" key="8">
    <source>
        <dbReference type="EMBL" id="HCO26953.1"/>
    </source>
</evidence>
<sequence>MSKDYLAARRKKLISLLKRRGAEAMLITSETNVTYLTGFSGDSSFLLIGKGQTVLISDGRYTTQLEEECPDLDVYIRKATESMIAAVEQVLKKSHLPQLGFESHIVTCELLDAMSGITPAAQWIPIAGLVEELRMIKDASEIQEIREAVQQAQRGFEVFRAMLTPEMSELQGAHELEHAMRRFGARQAAFDPIVAVGERAALPHAMPTDKLLADSPFLLVDWGAMTQKGYRSDLTRMIIHGKPPAKLKKVYQTVLKAQLAAIKAIRPGVLCRDVDRVARAVIEKAGYGKQFTHSLGHGIGLDIHEGPRLGGNVPTELKPGMIVTVEPGIYLPGWGGVRIEDDVLVTRKGHEVMTSVPKDYESASL</sequence>
<keyword evidence="4" id="KW-0482">Metalloprotease</keyword>
<keyword evidence="3" id="KW-0378">Hydrolase</keyword>
<proteinExistence type="inferred from homology"/>
<evidence type="ECO:0000256" key="4">
    <source>
        <dbReference type="ARBA" id="ARBA00023049"/>
    </source>
</evidence>
<dbReference type="SUPFAM" id="SSF55920">
    <property type="entry name" value="Creatinase/aminopeptidase"/>
    <property type="match status" value="1"/>
</dbReference>
<dbReference type="SUPFAM" id="SSF53092">
    <property type="entry name" value="Creatinase/prolidase N-terminal domain"/>
    <property type="match status" value="1"/>
</dbReference>
<keyword evidence="1" id="KW-0645">Protease</keyword>
<dbReference type="InterPro" id="IPR029149">
    <property type="entry name" value="Creatin/AminoP/Spt16_N"/>
</dbReference>
<evidence type="ECO:0000256" key="5">
    <source>
        <dbReference type="RuleBase" id="RU000590"/>
    </source>
</evidence>
<dbReference type="InterPro" id="IPR000994">
    <property type="entry name" value="Pept_M24"/>
</dbReference>
<keyword evidence="8" id="KW-0031">Aminopeptidase</keyword>
<evidence type="ECO:0000259" key="6">
    <source>
        <dbReference type="Pfam" id="PF00557"/>
    </source>
</evidence>
<dbReference type="Proteomes" id="UP000263642">
    <property type="component" value="Unassembled WGS sequence"/>
</dbReference>
<gene>
    <name evidence="8" type="ORF">DIT97_29560</name>
</gene>
<evidence type="ECO:0000259" key="7">
    <source>
        <dbReference type="Pfam" id="PF01321"/>
    </source>
</evidence>
<evidence type="ECO:0000256" key="3">
    <source>
        <dbReference type="ARBA" id="ARBA00022801"/>
    </source>
</evidence>
<accession>A0A3D3RDP7</accession>
<dbReference type="PANTHER" id="PTHR46112">
    <property type="entry name" value="AMINOPEPTIDASE"/>
    <property type="match status" value="1"/>
</dbReference>
<dbReference type="GO" id="GO:0004177">
    <property type="term" value="F:aminopeptidase activity"/>
    <property type="evidence" value="ECO:0007669"/>
    <property type="project" value="UniProtKB-KW"/>
</dbReference>
<protein>
    <submittedName>
        <fullName evidence="8">Aminopeptidase P family protein</fullName>
    </submittedName>
</protein>